<accession>A0A1Y5EIW5</accession>
<evidence type="ECO:0000313" key="2">
    <source>
        <dbReference type="Proteomes" id="UP000243053"/>
    </source>
</evidence>
<evidence type="ECO:0000313" key="1">
    <source>
        <dbReference type="EMBL" id="OUR82688.1"/>
    </source>
</evidence>
<dbReference type="EMBL" id="MAAF01000036">
    <property type="protein sequence ID" value="OUR82688.1"/>
    <property type="molecule type" value="Genomic_DNA"/>
</dbReference>
<sequence length="114" mass="12721">MSIQTGIFLRGVLVGTKLTKNRWTDQSGKPQETSYTEIGIEVSFINGFEQEQKMIRTARISADKEKDAFFIKSLSENHGALVELPVNVGDYRNVYVDSKAVLLVIEPATQQKAS</sequence>
<organism evidence="1 2">
    <name type="scientific">Colwellia psychrerythraea</name>
    <name type="common">Vibrio psychroerythus</name>
    <dbReference type="NCBI Taxonomy" id="28229"/>
    <lineage>
        <taxon>Bacteria</taxon>
        <taxon>Pseudomonadati</taxon>
        <taxon>Pseudomonadota</taxon>
        <taxon>Gammaproteobacteria</taxon>
        <taxon>Alteromonadales</taxon>
        <taxon>Colwelliaceae</taxon>
        <taxon>Colwellia</taxon>
    </lineage>
</organism>
<proteinExistence type="predicted"/>
<name>A0A1Y5EIW5_COLPS</name>
<dbReference type="AlphaFoldDB" id="A0A1Y5EIW5"/>
<gene>
    <name evidence="1" type="ORF">A9Q75_05200</name>
</gene>
<dbReference type="Proteomes" id="UP000243053">
    <property type="component" value="Unassembled WGS sequence"/>
</dbReference>
<protein>
    <submittedName>
        <fullName evidence="1">Uncharacterized protein</fullName>
    </submittedName>
</protein>
<reference evidence="2" key="1">
    <citation type="journal article" date="2017" name="Proc. Natl. Acad. Sci. U.S.A.">
        <title>Simulation of Deepwater Horizon oil plume reveals substrate specialization within a complex community of hydrocarbon degraders.</title>
        <authorList>
            <person name="Hu P."/>
            <person name="Dubinsky E.A."/>
            <person name="Probst A.J."/>
            <person name="Wang J."/>
            <person name="Sieber C.M.K."/>
            <person name="Tom L.M."/>
            <person name="Gardinali P."/>
            <person name="Banfield J.F."/>
            <person name="Atlas R.M."/>
            <person name="Andersen G.L."/>
        </authorList>
    </citation>
    <scope>NUCLEOTIDE SEQUENCE [LARGE SCALE GENOMIC DNA]</scope>
</reference>
<comment type="caution">
    <text evidence="1">The sequence shown here is derived from an EMBL/GenBank/DDBJ whole genome shotgun (WGS) entry which is preliminary data.</text>
</comment>